<evidence type="ECO:0000313" key="3">
    <source>
        <dbReference type="Proteomes" id="UP000494163"/>
    </source>
</evidence>
<gene>
    <name evidence="2" type="ORF">Dbus_chr2Lg1569</name>
</gene>
<proteinExistence type="predicted"/>
<dbReference type="GO" id="GO:0003830">
    <property type="term" value="F:beta-1,4-mannosylglycoprotein 4-beta-N-acetylglucosaminyltransferase activity"/>
    <property type="evidence" value="ECO:0007669"/>
    <property type="project" value="InterPro"/>
</dbReference>
<evidence type="ECO:0000256" key="1">
    <source>
        <dbReference type="SAM" id="Phobius"/>
    </source>
</evidence>
<dbReference type="GO" id="GO:0006044">
    <property type="term" value="P:N-acetylglucosamine metabolic process"/>
    <property type="evidence" value="ECO:0007669"/>
    <property type="project" value="TreeGrafter"/>
</dbReference>
<feature type="transmembrane region" description="Helical" evidence="1">
    <location>
        <begin position="26"/>
        <end position="45"/>
    </location>
</feature>
<evidence type="ECO:0000313" key="2">
    <source>
        <dbReference type="EMBL" id="ALC39484.1"/>
    </source>
</evidence>
<dbReference type="PANTHER" id="PTHR12224:SF0">
    <property type="entry name" value="BETA-1,4-MANNOSYL-GLYCOPROTEIN 4-BETA-N-ACETYLGLUCOSAMINYLTRANSFERASE"/>
    <property type="match status" value="1"/>
</dbReference>
<organism evidence="2 3">
    <name type="scientific">Drosophila busckii</name>
    <name type="common">Fruit fly</name>
    <dbReference type="NCBI Taxonomy" id="30019"/>
    <lineage>
        <taxon>Eukaryota</taxon>
        <taxon>Metazoa</taxon>
        <taxon>Ecdysozoa</taxon>
        <taxon>Arthropoda</taxon>
        <taxon>Hexapoda</taxon>
        <taxon>Insecta</taxon>
        <taxon>Pterygota</taxon>
        <taxon>Neoptera</taxon>
        <taxon>Endopterygota</taxon>
        <taxon>Diptera</taxon>
        <taxon>Brachycera</taxon>
        <taxon>Muscomorpha</taxon>
        <taxon>Ephydroidea</taxon>
        <taxon>Drosophilidae</taxon>
        <taxon>Drosophila</taxon>
    </lineage>
</organism>
<dbReference type="OMA" id="QPEIIWR"/>
<dbReference type="Proteomes" id="UP000494163">
    <property type="component" value="Chromosome 2L"/>
</dbReference>
<keyword evidence="3" id="KW-1185">Reference proteome</keyword>
<dbReference type="EMBL" id="CP012523">
    <property type="protein sequence ID" value="ALC39484.1"/>
    <property type="molecule type" value="Genomic_DNA"/>
</dbReference>
<dbReference type="STRING" id="30019.A0A0M4E5Q3"/>
<sequence length="474" mass="55001">MARFIGLSQIAANNAAGTRLNITKKLVLWSVLILQLGFIGCIWLLQLSRNQEQQLTETAAARVHFVQQERLQQPQSHKKRCMQRENVNQYQRDFYQLKLSNHSVDYALPAYAELEQQTALWCYAEGTVNQTQQQLLNELDYLLAPPQCSCQSGWHGRDCGQPEIIWRALMTHSRSSRRPLKLREASANRLKRLYYMISLGDWQLINLELLQLQLRTLASVVDYYLIYYYVNASWQHQQQRRLERQLQAQLNGNFVLHACTNRRNCSSANAYAHLRQQLWTQCGMQLAPTDLLLYGDAETVYAPAALKFLKYYAEDVLPLRFRLKHNVYGFYWQHPQRTRLSGVISSLLHLHAAQLNLQRLEQQASHTLGDLNHYGGWSCELCLSPEQLLHMLQTKANVSHVHMPQTARIDATYIQQLMGNGLQLDGSTQLLRMRQQHEKYYAPTTALLQSQEYAQLLVNLYDVDVLNDLQLDED</sequence>
<keyword evidence="1" id="KW-0472">Membrane</keyword>
<keyword evidence="1" id="KW-1133">Transmembrane helix</keyword>
<dbReference type="InterPro" id="IPR006813">
    <property type="entry name" value="Glyco_trans_17"/>
</dbReference>
<reference evidence="2 3" key="1">
    <citation type="submission" date="2015-08" db="EMBL/GenBank/DDBJ databases">
        <title>Ancestral chromatin configuration constrains chromatin evolution on differentiating sex chromosomes in Drosophila.</title>
        <authorList>
            <person name="Zhou Q."/>
            <person name="Bachtrog D."/>
        </authorList>
    </citation>
    <scope>NUCLEOTIDE SEQUENCE [LARGE SCALE GENOMIC DNA]</scope>
    <source>
        <tissue evidence="2">Whole larvae</tissue>
    </source>
</reference>
<keyword evidence="1" id="KW-0812">Transmembrane</keyword>
<accession>A0A0M4E5Q3</accession>
<dbReference type="OrthoDB" id="6474464at2759"/>
<dbReference type="GO" id="GO:0016020">
    <property type="term" value="C:membrane"/>
    <property type="evidence" value="ECO:0007669"/>
    <property type="project" value="InterPro"/>
</dbReference>
<feature type="non-terminal residue" evidence="2">
    <location>
        <position position="474"/>
    </location>
</feature>
<dbReference type="PANTHER" id="PTHR12224">
    <property type="entry name" value="BETA-1,4-MANNOSYL-GLYCOPROTEIN BETA-1,4-N-ACETYLGLUCOSAMINYL-TRANSFERASE"/>
    <property type="match status" value="1"/>
</dbReference>
<name>A0A0M4E5Q3_DROBS</name>
<dbReference type="AlphaFoldDB" id="A0A0M4E5Q3"/>
<protein>
    <submittedName>
        <fullName evidence="2">CG31849</fullName>
    </submittedName>
</protein>